<name>A0A643J621_PSEAI</name>
<dbReference type="NCBIfam" id="TIGR00571">
    <property type="entry name" value="dam"/>
    <property type="match status" value="1"/>
</dbReference>
<dbReference type="PROSITE" id="PS00092">
    <property type="entry name" value="N6_MTASE"/>
    <property type="match status" value="1"/>
</dbReference>
<dbReference type="InterPro" id="IPR023095">
    <property type="entry name" value="Ade_MeTrfase_dom_2"/>
</dbReference>
<dbReference type="InterPro" id="IPR012263">
    <property type="entry name" value="M_m6A_EcoRV"/>
</dbReference>
<dbReference type="GO" id="GO:0006298">
    <property type="term" value="P:mismatch repair"/>
    <property type="evidence" value="ECO:0007669"/>
    <property type="project" value="TreeGrafter"/>
</dbReference>
<proteinExistence type="inferred from homology"/>
<dbReference type="GO" id="GO:0032259">
    <property type="term" value="P:methylation"/>
    <property type="evidence" value="ECO:0007669"/>
    <property type="project" value="UniProtKB-KW"/>
</dbReference>
<keyword evidence="4 7" id="KW-0808">Transferase</keyword>
<evidence type="ECO:0000256" key="6">
    <source>
        <dbReference type="ARBA" id="ARBA00047942"/>
    </source>
</evidence>
<evidence type="ECO:0000256" key="5">
    <source>
        <dbReference type="ARBA" id="ARBA00022691"/>
    </source>
</evidence>
<dbReference type="GO" id="GO:0009007">
    <property type="term" value="F:site-specific DNA-methyltransferase (adenine-specific) activity"/>
    <property type="evidence" value="ECO:0007669"/>
    <property type="project" value="UniProtKB-UniRule"/>
</dbReference>
<comment type="catalytic activity">
    <reaction evidence="6 7">
        <text>a 2'-deoxyadenosine in DNA + S-adenosyl-L-methionine = an N(6)-methyl-2'-deoxyadenosine in DNA + S-adenosyl-L-homocysteine + H(+)</text>
        <dbReference type="Rhea" id="RHEA:15197"/>
        <dbReference type="Rhea" id="RHEA-COMP:12418"/>
        <dbReference type="Rhea" id="RHEA-COMP:12419"/>
        <dbReference type="ChEBI" id="CHEBI:15378"/>
        <dbReference type="ChEBI" id="CHEBI:57856"/>
        <dbReference type="ChEBI" id="CHEBI:59789"/>
        <dbReference type="ChEBI" id="CHEBI:90615"/>
        <dbReference type="ChEBI" id="CHEBI:90616"/>
        <dbReference type="EC" id="2.1.1.72"/>
    </reaction>
</comment>
<dbReference type="GO" id="GO:0043565">
    <property type="term" value="F:sequence-specific DNA binding"/>
    <property type="evidence" value="ECO:0007669"/>
    <property type="project" value="TreeGrafter"/>
</dbReference>
<protein>
    <recommendedName>
        <fullName evidence="2 7">Site-specific DNA-methyltransferase (adenine-specific)</fullName>
        <ecNumber evidence="2 7">2.1.1.72</ecNumber>
    </recommendedName>
</protein>
<dbReference type="Gene3D" id="3.40.50.150">
    <property type="entry name" value="Vaccinia Virus protein VP39"/>
    <property type="match status" value="1"/>
</dbReference>
<dbReference type="Gene3D" id="1.10.1020.10">
    <property type="entry name" value="Adenine-specific Methyltransferase, Domain 2"/>
    <property type="match status" value="1"/>
</dbReference>
<dbReference type="PANTHER" id="PTHR30481">
    <property type="entry name" value="DNA ADENINE METHYLASE"/>
    <property type="match status" value="1"/>
</dbReference>
<keyword evidence="5 7" id="KW-0949">S-adenosyl-L-methionine</keyword>
<evidence type="ECO:0000313" key="8">
    <source>
        <dbReference type="EMBL" id="KAB0765514.1"/>
    </source>
</evidence>
<sequence>MDNYAVKSDQWQLPLIGEGSSPVKPFIRWVGGKSRLLPRILPHVPEVIHNYYEPFLGGGAVFLACSGRITGRAYLADLNEHLIAAWTAMRDHQVALRPLLDGYLEKDSKDFYYEVRAEAPTTLIEKAARFLYLNGVSWNHLWRENSRTGAMNAPWGDRSFKSIDDTTMKVMGAILQKADIATADFRDVIKNAAAGDFVYLDPPYLPVFSRPGVEKEPTAKFNKYTAKTFEAPDLIELAEICNELSGRGVRWVMSNRDTESVRDLFPNADIVRFTTHRSLAAQSRREVEAHKSPEAIIIGRV</sequence>
<dbReference type="PIRSF" id="PIRSF000398">
    <property type="entry name" value="M_m6A_EcoRV"/>
    <property type="match status" value="1"/>
</dbReference>
<dbReference type="Pfam" id="PF02086">
    <property type="entry name" value="MethyltransfD12"/>
    <property type="match status" value="1"/>
</dbReference>
<dbReference type="GO" id="GO:0009307">
    <property type="term" value="P:DNA restriction-modification system"/>
    <property type="evidence" value="ECO:0007669"/>
    <property type="project" value="InterPro"/>
</dbReference>
<evidence type="ECO:0000256" key="1">
    <source>
        <dbReference type="ARBA" id="ARBA00006594"/>
    </source>
</evidence>
<comment type="similarity">
    <text evidence="1 7">Belongs to the N(4)/N(6)-methyltransferase family.</text>
</comment>
<gene>
    <name evidence="8" type="ORF">F7O97_09935</name>
</gene>
<dbReference type="PANTHER" id="PTHR30481:SF3">
    <property type="entry name" value="DNA ADENINE METHYLASE"/>
    <property type="match status" value="1"/>
</dbReference>
<evidence type="ECO:0000256" key="2">
    <source>
        <dbReference type="ARBA" id="ARBA00011900"/>
    </source>
</evidence>
<dbReference type="InterPro" id="IPR029063">
    <property type="entry name" value="SAM-dependent_MTases_sf"/>
</dbReference>
<dbReference type="GO" id="GO:1904047">
    <property type="term" value="F:S-adenosyl-L-methionine binding"/>
    <property type="evidence" value="ECO:0007669"/>
    <property type="project" value="TreeGrafter"/>
</dbReference>
<dbReference type="EC" id="2.1.1.72" evidence="2 7"/>
<dbReference type="SUPFAM" id="SSF53335">
    <property type="entry name" value="S-adenosyl-L-methionine-dependent methyltransferases"/>
    <property type="match status" value="1"/>
</dbReference>
<organism evidence="8">
    <name type="scientific">Pseudomonas aeruginosa</name>
    <dbReference type="NCBI Taxonomy" id="287"/>
    <lineage>
        <taxon>Bacteria</taxon>
        <taxon>Pseudomonadati</taxon>
        <taxon>Pseudomonadota</taxon>
        <taxon>Gammaproteobacteria</taxon>
        <taxon>Pseudomonadales</taxon>
        <taxon>Pseudomonadaceae</taxon>
        <taxon>Pseudomonas</taxon>
    </lineage>
</organism>
<reference evidence="8" key="1">
    <citation type="submission" date="2019-09" db="EMBL/GenBank/DDBJ databases">
        <title>Whole genome sequence analysis of bacterial isolates in patients.</title>
        <authorList>
            <person name="Jeong K.C."/>
        </authorList>
    </citation>
    <scope>NUCLEOTIDE SEQUENCE</scope>
    <source>
        <strain evidence="8">KCJ3K105</strain>
    </source>
</reference>
<keyword evidence="3 7" id="KW-0489">Methyltransferase</keyword>
<dbReference type="InterPro" id="IPR002052">
    <property type="entry name" value="DNA_methylase_N6_adenine_CS"/>
</dbReference>
<evidence type="ECO:0000256" key="3">
    <source>
        <dbReference type="ARBA" id="ARBA00022603"/>
    </source>
</evidence>
<evidence type="ECO:0000256" key="7">
    <source>
        <dbReference type="RuleBase" id="RU361257"/>
    </source>
</evidence>
<comment type="caution">
    <text evidence="8">The sequence shown here is derived from an EMBL/GenBank/DDBJ whole genome shotgun (WGS) entry which is preliminary data.</text>
</comment>
<dbReference type="PRINTS" id="PR00505">
    <property type="entry name" value="D12N6MTFRASE"/>
</dbReference>
<dbReference type="EMBL" id="VZIV01000016">
    <property type="protein sequence ID" value="KAB0765514.1"/>
    <property type="molecule type" value="Genomic_DNA"/>
</dbReference>
<dbReference type="AlphaFoldDB" id="A0A643J621"/>
<accession>A0A643J621</accession>
<dbReference type="RefSeq" id="WP_096083460.1">
    <property type="nucleotide sequence ID" value="NZ_JACYEF010000068.1"/>
</dbReference>
<dbReference type="InterPro" id="IPR012327">
    <property type="entry name" value="MeTrfase_D12"/>
</dbReference>
<evidence type="ECO:0000256" key="4">
    <source>
        <dbReference type="ARBA" id="ARBA00022679"/>
    </source>
</evidence>